<dbReference type="Pfam" id="PF10444">
    <property type="entry name" value="Nbl1_Borealin_N"/>
    <property type="match status" value="1"/>
</dbReference>
<keyword evidence="4" id="KW-1185">Reference proteome</keyword>
<dbReference type="OrthoDB" id="2392550at2759"/>
<reference evidence="3 4" key="1">
    <citation type="journal article" date="2020" name="ISME J.">
        <title>Uncovering the hidden diversity of litter-decomposition mechanisms in mushroom-forming fungi.</title>
        <authorList>
            <person name="Floudas D."/>
            <person name="Bentzer J."/>
            <person name="Ahren D."/>
            <person name="Johansson T."/>
            <person name="Persson P."/>
            <person name="Tunlid A."/>
        </authorList>
    </citation>
    <scope>NUCLEOTIDE SEQUENCE [LARGE SCALE GENOMIC DNA]</scope>
    <source>
        <strain evidence="3 4">CBS 291.85</strain>
    </source>
</reference>
<evidence type="ECO:0000313" key="4">
    <source>
        <dbReference type="Proteomes" id="UP000559256"/>
    </source>
</evidence>
<sequence length="439" mass="48231">MYSDEEKKQLLANLDIEVAHRTRQFQSWLADCLENFKIHQEGHVSRIPKQVRSLTMKEFCTKYSGNVQLALRGVQKERLAALGAAGAGDDFGEIDRNARKRKWVASQEAEAADTSDSKDSERRMSKNARLASPNKRSVTTTGTTQQRSRLLGTPGKPRPLNRVSSTPSPQKPKPAFSTNFSRPPSRPASPVKGTTATKPTTTGAPRSRVPSTSTFNPILPPKTPGYPRSTSAQPPTAPNTTLRLPRKDENMMMSLNGSPLANPFWDDQQQQQQSSQTQTQPHRTHKRTQSSISIRQDPSFLGGGAGGTHSRSTSQTMFNGTGSGSSSRSHSALSTHTRTTHSRSNSEATLASPTDNQFPDELSTLPKDKDPHPHSLPRTVSSYTVTLSTEDGHLLEFDPLLTSPEELDKLEGISEEAKKQAKEEMGRLVRAAMDKWKIG</sequence>
<dbReference type="InterPro" id="IPR018851">
    <property type="entry name" value="Borealin_N"/>
</dbReference>
<comment type="caution">
    <text evidence="3">The sequence shown here is derived from an EMBL/GenBank/DDBJ whole genome shotgun (WGS) entry which is preliminary data.</text>
</comment>
<feature type="domain" description="Borealin N-terminal" evidence="2">
    <location>
        <begin position="6"/>
        <end position="62"/>
    </location>
</feature>
<feature type="compositionally biased region" description="Polar residues" evidence="1">
    <location>
        <begin position="228"/>
        <end position="242"/>
    </location>
</feature>
<accession>A0A8H5LTH0</accession>
<feature type="region of interest" description="Disordered" evidence="1">
    <location>
        <begin position="102"/>
        <end position="379"/>
    </location>
</feature>
<proteinExistence type="predicted"/>
<feature type="compositionally biased region" description="Low complexity" evidence="1">
    <location>
        <begin position="324"/>
        <end position="346"/>
    </location>
</feature>
<name>A0A8H5LTH0_9AGAR</name>
<feature type="compositionally biased region" description="Polar residues" evidence="1">
    <location>
        <begin position="309"/>
        <end position="319"/>
    </location>
</feature>
<gene>
    <name evidence="3" type="ORF">D9758_002523</name>
</gene>
<dbReference type="AlphaFoldDB" id="A0A8H5LTH0"/>
<feature type="compositionally biased region" description="Polar residues" evidence="1">
    <location>
        <begin position="134"/>
        <end position="148"/>
    </location>
</feature>
<protein>
    <recommendedName>
        <fullName evidence="2">Borealin N-terminal domain-containing protein</fullName>
    </recommendedName>
</protein>
<feature type="compositionally biased region" description="Polar residues" evidence="1">
    <location>
        <begin position="347"/>
        <end position="357"/>
    </location>
</feature>
<organism evidence="3 4">
    <name type="scientific">Tetrapyrgos nigripes</name>
    <dbReference type="NCBI Taxonomy" id="182062"/>
    <lineage>
        <taxon>Eukaryota</taxon>
        <taxon>Fungi</taxon>
        <taxon>Dikarya</taxon>
        <taxon>Basidiomycota</taxon>
        <taxon>Agaricomycotina</taxon>
        <taxon>Agaricomycetes</taxon>
        <taxon>Agaricomycetidae</taxon>
        <taxon>Agaricales</taxon>
        <taxon>Marasmiineae</taxon>
        <taxon>Marasmiaceae</taxon>
        <taxon>Tetrapyrgos</taxon>
    </lineage>
</organism>
<evidence type="ECO:0000256" key="1">
    <source>
        <dbReference type="SAM" id="MobiDB-lite"/>
    </source>
</evidence>
<dbReference type="Proteomes" id="UP000559256">
    <property type="component" value="Unassembled WGS sequence"/>
</dbReference>
<feature type="compositionally biased region" description="Low complexity" evidence="1">
    <location>
        <begin position="192"/>
        <end position="205"/>
    </location>
</feature>
<dbReference type="EMBL" id="JAACJM010000013">
    <property type="protein sequence ID" value="KAF5369440.1"/>
    <property type="molecule type" value="Genomic_DNA"/>
</dbReference>
<evidence type="ECO:0000259" key="2">
    <source>
        <dbReference type="Pfam" id="PF10444"/>
    </source>
</evidence>
<feature type="compositionally biased region" description="Low complexity" evidence="1">
    <location>
        <begin position="268"/>
        <end position="280"/>
    </location>
</feature>
<feature type="compositionally biased region" description="Basic and acidic residues" evidence="1">
    <location>
        <begin position="115"/>
        <end position="124"/>
    </location>
</feature>
<evidence type="ECO:0000313" key="3">
    <source>
        <dbReference type="EMBL" id="KAF5369440.1"/>
    </source>
</evidence>